<protein>
    <recommendedName>
        <fullName evidence="3">Leucine-rich repeat-containing N-terminal plant-type domain-containing protein</fullName>
    </recommendedName>
</protein>
<evidence type="ECO:0000256" key="1">
    <source>
        <dbReference type="ARBA" id="ARBA00022614"/>
    </source>
</evidence>
<dbReference type="InterPro" id="IPR013210">
    <property type="entry name" value="LRR_N_plant-typ"/>
</dbReference>
<dbReference type="Pfam" id="PF08263">
    <property type="entry name" value="LRRNT_2"/>
    <property type="match status" value="1"/>
</dbReference>
<dbReference type="AlphaFoldDB" id="A0A822XUH8"/>
<name>A0A822XUH8_NELNU</name>
<accession>A0A822XUH8</accession>
<dbReference type="Proteomes" id="UP000607653">
    <property type="component" value="Unassembled WGS sequence"/>
</dbReference>
<proteinExistence type="predicted"/>
<sequence>MRWGKMRWRRLRETLYVFFLFWIFSFAYGDVVDLDKSVLLQFKSSVPDPSGFLSRWDSVGSTSDHYSWFGARLLRLQAEGSSAQYNRRWWKRRPQARRSSGKSNIVRSGYVFLFHFQLQPCFSSEYDQFDDN</sequence>
<dbReference type="EMBL" id="DUZY01000001">
    <property type="protein sequence ID" value="DAD22556.1"/>
    <property type="molecule type" value="Genomic_DNA"/>
</dbReference>
<reference evidence="4 5" key="1">
    <citation type="journal article" date="2020" name="Mol. Biol. Evol.">
        <title>Distinct Expression and Methylation Patterns for Genes with Different Fates following a Single Whole-Genome Duplication in Flowering Plants.</title>
        <authorList>
            <person name="Shi T."/>
            <person name="Rahmani R.S."/>
            <person name="Gugger P.F."/>
            <person name="Wang M."/>
            <person name="Li H."/>
            <person name="Zhang Y."/>
            <person name="Li Z."/>
            <person name="Wang Q."/>
            <person name="Van de Peer Y."/>
            <person name="Marchal K."/>
            <person name="Chen J."/>
        </authorList>
    </citation>
    <scope>NUCLEOTIDE SEQUENCE [LARGE SCALE GENOMIC DNA]</scope>
    <source>
        <tissue evidence="4">Leaf</tissue>
    </source>
</reference>
<keyword evidence="5" id="KW-1185">Reference proteome</keyword>
<gene>
    <name evidence="4" type="ORF">HUJ06_024019</name>
</gene>
<comment type="caution">
    <text evidence="4">The sequence shown here is derived from an EMBL/GenBank/DDBJ whole genome shotgun (WGS) entry which is preliminary data.</text>
</comment>
<evidence type="ECO:0000259" key="3">
    <source>
        <dbReference type="Pfam" id="PF08263"/>
    </source>
</evidence>
<feature type="domain" description="Leucine-rich repeat-containing N-terminal plant-type" evidence="3">
    <location>
        <begin position="35"/>
        <end position="69"/>
    </location>
</feature>
<evidence type="ECO:0000313" key="4">
    <source>
        <dbReference type="EMBL" id="DAD22556.1"/>
    </source>
</evidence>
<evidence type="ECO:0000313" key="5">
    <source>
        <dbReference type="Proteomes" id="UP000607653"/>
    </source>
</evidence>
<keyword evidence="2" id="KW-0677">Repeat</keyword>
<keyword evidence="1" id="KW-0433">Leucine-rich repeat</keyword>
<organism evidence="4 5">
    <name type="scientific">Nelumbo nucifera</name>
    <name type="common">Sacred lotus</name>
    <dbReference type="NCBI Taxonomy" id="4432"/>
    <lineage>
        <taxon>Eukaryota</taxon>
        <taxon>Viridiplantae</taxon>
        <taxon>Streptophyta</taxon>
        <taxon>Embryophyta</taxon>
        <taxon>Tracheophyta</taxon>
        <taxon>Spermatophyta</taxon>
        <taxon>Magnoliopsida</taxon>
        <taxon>Proteales</taxon>
        <taxon>Nelumbonaceae</taxon>
        <taxon>Nelumbo</taxon>
    </lineage>
</organism>
<evidence type="ECO:0000256" key="2">
    <source>
        <dbReference type="ARBA" id="ARBA00022737"/>
    </source>
</evidence>